<feature type="compositionally biased region" description="Polar residues" evidence="1">
    <location>
        <begin position="203"/>
        <end position="237"/>
    </location>
</feature>
<dbReference type="AlphaFoldDB" id="A0ABD0U222"/>
<dbReference type="EMBL" id="JANQDX010000018">
    <property type="protein sequence ID" value="KAL0906030.1"/>
    <property type="molecule type" value="Genomic_DNA"/>
</dbReference>
<evidence type="ECO:0000256" key="1">
    <source>
        <dbReference type="SAM" id="MobiDB-lite"/>
    </source>
</evidence>
<sequence length="600" mass="67897">MPEAFFSPPMVSPALSSDFPPLSSSPHGSPIPLSNRNWSSMFDQPVSSSDNISLSFYPEEPATVAFSGEFQLLSLSDGFFLLRFSSMEDFDLGISRIASKVGIPLAVDPLTAKKTRLTYARVCIQVTCEAKYPDEIPISLDGDEFCLKVQYEWHPTPCDLRKSITHAPSSCPSKLPVSSDHAETLQPGRGRSTSRKPTRLHQSKPNSSNPQTHNQAITHSPQHQETSAPNDNPTGNHTPILGIPNSSKHRFLFKNYWTKLDRFWIDVLDTFSATPMGNPMVDLCCKLKDLKAKIKTRDWSNSSALHMHLNLLHSKQAECLDRINSDPLNTNLNLTLKDINYAIVDSTSMLTSWVSQRAKTKWIRQGEDDLKFLYAKICARQAGNKAVFNMGWNLPSNIHNNFTSKISELPIFPETHKTLTWNNCPVTAFGQYISHFYIDLVNCSWYDCIWHKNYAIRYASFAWSCIIGGLKTAAALSHRNIYVDPTCSLCNGSVESSSHLFFECDFSFSILVKIIPDAAVLLFRPSILQLLDWINEHDCSMKDLRLLSACCSMYHIWKERNGRRFGNSVNSQSTVISHIKKAVYAKIYKWRNFEYLKDKI</sequence>
<name>A0ABD0U222_DENTH</name>
<reference evidence="3 4" key="1">
    <citation type="journal article" date="2024" name="Plant Biotechnol. J.">
        <title>Dendrobium thyrsiflorum genome and its molecular insights into genes involved in important horticultural traits.</title>
        <authorList>
            <person name="Chen B."/>
            <person name="Wang J.Y."/>
            <person name="Zheng P.J."/>
            <person name="Li K.L."/>
            <person name="Liang Y.M."/>
            <person name="Chen X.F."/>
            <person name="Zhang C."/>
            <person name="Zhao X."/>
            <person name="He X."/>
            <person name="Zhang G.Q."/>
            <person name="Liu Z.J."/>
            <person name="Xu Q."/>
        </authorList>
    </citation>
    <scope>NUCLEOTIDE SEQUENCE [LARGE SCALE GENOMIC DNA]</scope>
    <source>
        <strain evidence="3">GZMU011</strain>
    </source>
</reference>
<accession>A0ABD0U222</accession>
<evidence type="ECO:0000313" key="4">
    <source>
        <dbReference type="Proteomes" id="UP001552299"/>
    </source>
</evidence>
<organism evidence="3 4">
    <name type="scientific">Dendrobium thyrsiflorum</name>
    <name type="common">Pinecone-like raceme dendrobium</name>
    <name type="synonym">Orchid</name>
    <dbReference type="NCBI Taxonomy" id="117978"/>
    <lineage>
        <taxon>Eukaryota</taxon>
        <taxon>Viridiplantae</taxon>
        <taxon>Streptophyta</taxon>
        <taxon>Embryophyta</taxon>
        <taxon>Tracheophyta</taxon>
        <taxon>Spermatophyta</taxon>
        <taxon>Magnoliopsida</taxon>
        <taxon>Liliopsida</taxon>
        <taxon>Asparagales</taxon>
        <taxon>Orchidaceae</taxon>
        <taxon>Epidendroideae</taxon>
        <taxon>Malaxideae</taxon>
        <taxon>Dendrobiinae</taxon>
        <taxon>Dendrobium</taxon>
    </lineage>
</organism>
<gene>
    <name evidence="3" type="ORF">M5K25_024490</name>
</gene>
<comment type="caution">
    <text evidence="3">The sequence shown here is derived from an EMBL/GenBank/DDBJ whole genome shotgun (WGS) entry which is preliminary data.</text>
</comment>
<feature type="domain" description="Reverse transcriptase zinc-binding" evidence="2">
    <location>
        <begin position="442"/>
        <end position="507"/>
    </location>
</feature>
<dbReference type="PANTHER" id="PTHR31286">
    <property type="entry name" value="GLYCINE-RICH CELL WALL STRUCTURAL PROTEIN 1.8-LIKE"/>
    <property type="match status" value="1"/>
</dbReference>
<dbReference type="InterPro" id="IPR040256">
    <property type="entry name" value="At4g02000-like"/>
</dbReference>
<keyword evidence="4" id="KW-1185">Reference proteome</keyword>
<dbReference type="Proteomes" id="UP001552299">
    <property type="component" value="Unassembled WGS sequence"/>
</dbReference>
<dbReference type="Pfam" id="PF13966">
    <property type="entry name" value="zf-RVT"/>
    <property type="match status" value="1"/>
</dbReference>
<evidence type="ECO:0000313" key="3">
    <source>
        <dbReference type="EMBL" id="KAL0906030.1"/>
    </source>
</evidence>
<protein>
    <recommendedName>
        <fullName evidence="2">Reverse transcriptase zinc-binding domain-containing protein</fullName>
    </recommendedName>
</protein>
<evidence type="ECO:0000259" key="2">
    <source>
        <dbReference type="Pfam" id="PF13966"/>
    </source>
</evidence>
<feature type="compositionally biased region" description="Basic residues" evidence="1">
    <location>
        <begin position="192"/>
        <end position="202"/>
    </location>
</feature>
<dbReference type="InterPro" id="IPR026960">
    <property type="entry name" value="RVT-Znf"/>
</dbReference>
<dbReference type="PANTHER" id="PTHR31286:SF165">
    <property type="entry name" value="DUF4283 DOMAIN-CONTAINING PROTEIN"/>
    <property type="match status" value="1"/>
</dbReference>
<proteinExistence type="predicted"/>
<feature type="region of interest" description="Disordered" evidence="1">
    <location>
        <begin position="170"/>
        <end position="242"/>
    </location>
</feature>